<proteinExistence type="predicted"/>
<gene>
    <name evidence="1" type="ORF">DNH61_21715</name>
</gene>
<dbReference type="RefSeq" id="WP_111148936.1">
    <property type="nucleotide sequence ID" value="NZ_QKRB01000057.1"/>
</dbReference>
<evidence type="ECO:0000313" key="1">
    <source>
        <dbReference type="EMBL" id="PZD93267.1"/>
    </source>
</evidence>
<accession>A0A2W1LPC8</accession>
<dbReference type="EMBL" id="QKRB01000057">
    <property type="protein sequence ID" value="PZD93267.1"/>
    <property type="molecule type" value="Genomic_DNA"/>
</dbReference>
<dbReference type="Pfam" id="PF26325">
    <property type="entry name" value="YhjD"/>
    <property type="match status" value="1"/>
</dbReference>
<evidence type="ECO:0000313" key="2">
    <source>
        <dbReference type="Proteomes" id="UP000249522"/>
    </source>
</evidence>
<reference evidence="1 2" key="1">
    <citation type="submission" date="2018-06" db="EMBL/GenBank/DDBJ databases">
        <title>Paenibacillus imtechensis sp. nov.</title>
        <authorList>
            <person name="Pinnaka A.K."/>
            <person name="Singh H."/>
            <person name="Kaur M."/>
        </authorList>
    </citation>
    <scope>NUCLEOTIDE SEQUENCE [LARGE SCALE GENOMIC DNA]</scope>
    <source>
        <strain evidence="1 2">SMB1</strain>
    </source>
</reference>
<comment type="caution">
    <text evidence="1">The sequence shown here is derived from an EMBL/GenBank/DDBJ whole genome shotgun (WGS) entry which is preliminary data.</text>
</comment>
<name>A0A2W1LPC8_9BACL</name>
<protein>
    <submittedName>
        <fullName evidence="1">Uncharacterized protein</fullName>
    </submittedName>
</protein>
<dbReference type="Proteomes" id="UP000249522">
    <property type="component" value="Unassembled WGS sequence"/>
</dbReference>
<keyword evidence="2" id="KW-1185">Reference proteome</keyword>
<organism evidence="1 2">
    <name type="scientific">Paenibacillus sambharensis</name>
    <dbReference type="NCBI Taxonomy" id="1803190"/>
    <lineage>
        <taxon>Bacteria</taxon>
        <taxon>Bacillati</taxon>
        <taxon>Bacillota</taxon>
        <taxon>Bacilli</taxon>
        <taxon>Bacillales</taxon>
        <taxon>Paenibacillaceae</taxon>
        <taxon>Paenibacillus</taxon>
    </lineage>
</organism>
<dbReference type="InterPro" id="IPR058600">
    <property type="entry name" value="YhjD-like"/>
</dbReference>
<sequence length="122" mass="14398">MSSSPLQTEEEIQLIKEYILLPVMFDVLERDIQTMDTLRLKLPHFYIRSLQAVQKTVLMRQIALRKELANRGLKVIHEERRTACLRARYLCRGYEHKMDLMWEIVKAEIEVALAAHFQISGE</sequence>
<dbReference type="OrthoDB" id="2910298at2"/>
<dbReference type="AlphaFoldDB" id="A0A2W1LPC8"/>